<gene>
    <name evidence="1" type="ORF">H7U22_02225</name>
</gene>
<evidence type="ECO:0008006" key="3">
    <source>
        <dbReference type="Google" id="ProtNLM"/>
    </source>
</evidence>
<keyword evidence="2" id="KW-1185">Reference proteome</keyword>
<evidence type="ECO:0000313" key="2">
    <source>
        <dbReference type="Proteomes" id="UP000652755"/>
    </source>
</evidence>
<dbReference type="Proteomes" id="UP000652755">
    <property type="component" value="Unassembled WGS sequence"/>
</dbReference>
<comment type="caution">
    <text evidence="1">The sequence shown here is derived from an EMBL/GenBank/DDBJ whole genome shotgun (WGS) entry which is preliminary data.</text>
</comment>
<organism evidence="1 2">
    <name type="scientific">Pedobacter fastidiosus</name>
    <dbReference type="NCBI Taxonomy" id="2765361"/>
    <lineage>
        <taxon>Bacteria</taxon>
        <taxon>Pseudomonadati</taxon>
        <taxon>Bacteroidota</taxon>
        <taxon>Sphingobacteriia</taxon>
        <taxon>Sphingobacteriales</taxon>
        <taxon>Sphingobacteriaceae</taxon>
        <taxon>Pedobacter</taxon>
    </lineage>
</organism>
<accession>A0ABR7KMC1</accession>
<reference evidence="1 2" key="1">
    <citation type="submission" date="2020-08" db="EMBL/GenBank/DDBJ databases">
        <authorList>
            <person name="Sun Q."/>
            <person name="Inoue M."/>
        </authorList>
    </citation>
    <scope>NUCLEOTIDE SEQUENCE [LARGE SCALE GENOMIC DNA]</scope>
    <source>
        <strain evidence="1 2">CCM 8938</strain>
    </source>
</reference>
<dbReference type="RefSeq" id="WP_187069723.1">
    <property type="nucleotide sequence ID" value="NZ_JACRYL010000002.1"/>
</dbReference>
<dbReference type="EMBL" id="JACRYL010000002">
    <property type="protein sequence ID" value="MBC6109229.1"/>
    <property type="molecule type" value="Genomic_DNA"/>
</dbReference>
<proteinExistence type="predicted"/>
<protein>
    <recommendedName>
        <fullName evidence="3">TonB dependent receptor</fullName>
    </recommendedName>
</protein>
<name>A0ABR7KMC1_9SPHI</name>
<evidence type="ECO:0000313" key="1">
    <source>
        <dbReference type="EMBL" id="MBC6109229.1"/>
    </source>
</evidence>
<sequence length="75" mass="8355">MVRATSFNVTSLNLSYTIPTTWVNKVGIASARVYAVATNPIQFINPFPDGYRDLATSLYTYPTLKTWSFGLNIGF</sequence>